<protein>
    <submittedName>
        <fullName evidence="2">Uncharacterized protein</fullName>
    </submittedName>
</protein>
<evidence type="ECO:0000313" key="2">
    <source>
        <dbReference type="EMBL" id="GAA5178652.1"/>
    </source>
</evidence>
<name>A0ABP9RJ36_9ACTN</name>
<evidence type="ECO:0000256" key="1">
    <source>
        <dbReference type="SAM" id="MobiDB-lite"/>
    </source>
</evidence>
<dbReference type="EMBL" id="BAABJQ010000002">
    <property type="protein sequence ID" value="GAA5178652.1"/>
    <property type="molecule type" value="Genomic_DNA"/>
</dbReference>
<reference evidence="3" key="1">
    <citation type="journal article" date="2019" name="Int. J. Syst. Evol. Microbiol.">
        <title>The Global Catalogue of Microorganisms (GCM) 10K type strain sequencing project: providing services to taxonomists for standard genome sequencing and annotation.</title>
        <authorList>
            <consortium name="The Broad Institute Genomics Platform"/>
            <consortium name="The Broad Institute Genome Sequencing Center for Infectious Disease"/>
            <person name="Wu L."/>
            <person name="Ma J."/>
        </authorList>
    </citation>
    <scope>NUCLEOTIDE SEQUENCE [LARGE SCALE GENOMIC DNA]</scope>
    <source>
        <strain evidence="3">JCM 18304</strain>
    </source>
</reference>
<feature type="region of interest" description="Disordered" evidence="1">
    <location>
        <begin position="1"/>
        <end position="61"/>
    </location>
</feature>
<organism evidence="2 3">
    <name type="scientific">Rugosimonospora acidiphila</name>
    <dbReference type="NCBI Taxonomy" id="556531"/>
    <lineage>
        <taxon>Bacteria</taxon>
        <taxon>Bacillati</taxon>
        <taxon>Actinomycetota</taxon>
        <taxon>Actinomycetes</taxon>
        <taxon>Micromonosporales</taxon>
        <taxon>Micromonosporaceae</taxon>
        <taxon>Rugosimonospora</taxon>
    </lineage>
</organism>
<evidence type="ECO:0000313" key="3">
    <source>
        <dbReference type="Proteomes" id="UP001501570"/>
    </source>
</evidence>
<sequence length="61" mass="6562">MVRRGRGRGPSGQRPNRDALPGTYDDITKSSGCEASQLAGRGRNKGACAGQWNTDLTPFRL</sequence>
<keyword evidence="3" id="KW-1185">Reference proteome</keyword>
<proteinExistence type="predicted"/>
<dbReference type="Proteomes" id="UP001501570">
    <property type="component" value="Unassembled WGS sequence"/>
</dbReference>
<feature type="compositionally biased region" description="Polar residues" evidence="1">
    <location>
        <begin position="51"/>
        <end position="61"/>
    </location>
</feature>
<gene>
    <name evidence="2" type="ORF">GCM10023322_06330</name>
</gene>
<comment type="caution">
    <text evidence="2">The sequence shown here is derived from an EMBL/GenBank/DDBJ whole genome shotgun (WGS) entry which is preliminary data.</text>
</comment>
<accession>A0ABP9RJ36</accession>